<evidence type="ECO:0000256" key="2">
    <source>
        <dbReference type="SAM" id="SignalP"/>
    </source>
</evidence>
<feature type="signal peptide" evidence="2">
    <location>
        <begin position="1"/>
        <end position="18"/>
    </location>
</feature>
<dbReference type="Pfam" id="PF09471">
    <property type="entry name" value="Peptidase_M64"/>
    <property type="match status" value="1"/>
</dbReference>
<dbReference type="RefSeq" id="WP_089689478.1">
    <property type="nucleotide sequence ID" value="NZ_FNWQ01000001.1"/>
</dbReference>
<dbReference type="OrthoDB" id="127762at2"/>
<dbReference type="InterPro" id="IPR024079">
    <property type="entry name" value="MetalloPept_cat_dom_sf"/>
</dbReference>
<evidence type="ECO:0000313" key="5">
    <source>
        <dbReference type="Proteomes" id="UP000198561"/>
    </source>
</evidence>
<dbReference type="Gene3D" id="3.40.390.10">
    <property type="entry name" value="Collagenase (Catalytic Domain)"/>
    <property type="match status" value="1"/>
</dbReference>
<keyword evidence="1 2" id="KW-0732">Signal</keyword>
<proteinExistence type="predicted"/>
<name>A0A1H6GUA8_CHRCI</name>
<gene>
    <name evidence="4" type="ORF">SAMN05421593_0182</name>
</gene>
<dbReference type="InterPro" id="IPR019026">
    <property type="entry name" value="Peptidase_M64_IgA"/>
</dbReference>
<accession>A0A1H6GUA8</accession>
<protein>
    <submittedName>
        <fullName evidence="4">Por secretion system C-terminal sorting domain-containing protein</fullName>
    </submittedName>
</protein>
<sequence>MKKVLFSLLIGSSCFAQTFDTVPLLQNGDNSKRVIIAILGDGFTAAQQTAFTTSAQNTVNYLFTKSPYTEYKNYFNAYAVKVISTESGVKHPGTATDVVEPVIPVSNPNNYLGSTFDIGVHRCLYSNTSNTVGQVLAANVPDYDITYVLGNSTEYGGCGGTYAFASLNASANEIVVHELGHSFGKLADEYWFAGSLESPNKTQNSNPATVKWKNWVGLNGVGVYPHAESPTWFRPHQSCEMRYLNQQFCSVCKEAIIERIHSLVSPVDSYTPANNTTVDATSSVTFTANEILPIPNTLVNKWTLNGTDLGSAGSSVTISPGQLNGGNNTLTLSVVDDNPLLKVDNHSTLHVTNVTWTLSKATLGTSEVKAEERRFSIYPNPTDGEFFIKVKQGFSKDIRVEVYDTSGKLIPSRFEQNDSGIKVDIKNYPAGTYLLNVKENKTLILSQKVIKE</sequence>
<dbReference type="NCBIfam" id="TIGR04183">
    <property type="entry name" value="Por_Secre_tail"/>
    <property type="match status" value="1"/>
</dbReference>
<evidence type="ECO:0000256" key="1">
    <source>
        <dbReference type="ARBA" id="ARBA00022729"/>
    </source>
</evidence>
<dbReference type="GO" id="GO:0008237">
    <property type="term" value="F:metallopeptidase activity"/>
    <property type="evidence" value="ECO:0007669"/>
    <property type="project" value="InterPro"/>
</dbReference>
<dbReference type="Pfam" id="PF18962">
    <property type="entry name" value="Por_Secre_tail"/>
    <property type="match status" value="1"/>
</dbReference>
<reference evidence="4 5" key="1">
    <citation type="submission" date="2016-10" db="EMBL/GenBank/DDBJ databases">
        <authorList>
            <person name="de Groot N.N."/>
        </authorList>
    </citation>
    <scope>NUCLEOTIDE SEQUENCE [LARGE SCALE GENOMIC DNA]</scope>
    <source>
        <strain evidence="4 5">DSM 23031</strain>
    </source>
</reference>
<evidence type="ECO:0000259" key="3">
    <source>
        <dbReference type="Pfam" id="PF18962"/>
    </source>
</evidence>
<dbReference type="STRING" id="680127.SAMN05421593_0182"/>
<feature type="chain" id="PRO_5011777171" evidence="2">
    <location>
        <begin position="19"/>
        <end position="452"/>
    </location>
</feature>
<feature type="domain" description="Secretion system C-terminal sorting" evidence="3">
    <location>
        <begin position="377"/>
        <end position="450"/>
    </location>
</feature>
<evidence type="ECO:0000313" key="4">
    <source>
        <dbReference type="EMBL" id="SEH27037.1"/>
    </source>
</evidence>
<dbReference type="InterPro" id="IPR026444">
    <property type="entry name" value="Secre_tail"/>
</dbReference>
<dbReference type="Proteomes" id="UP000198561">
    <property type="component" value="Unassembled WGS sequence"/>
</dbReference>
<dbReference type="EMBL" id="FNWQ01000001">
    <property type="protein sequence ID" value="SEH27037.1"/>
    <property type="molecule type" value="Genomic_DNA"/>
</dbReference>
<dbReference type="AlphaFoldDB" id="A0A1H6GUA8"/>
<organism evidence="4 5">
    <name type="scientific">Chryseobacterium culicis</name>
    <dbReference type="NCBI Taxonomy" id="680127"/>
    <lineage>
        <taxon>Bacteria</taxon>
        <taxon>Pseudomonadati</taxon>
        <taxon>Bacteroidota</taxon>
        <taxon>Flavobacteriia</taxon>
        <taxon>Flavobacteriales</taxon>
        <taxon>Weeksellaceae</taxon>
        <taxon>Chryseobacterium group</taxon>
        <taxon>Chryseobacterium</taxon>
    </lineage>
</organism>